<keyword evidence="3" id="KW-0547">Nucleotide-binding</keyword>
<evidence type="ECO:0000256" key="1">
    <source>
        <dbReference type="SAM" id="Coils"/>
    </source>
</evidence>
<keyword evidence="3" id="KW-0378">Hydrolase</keyword>
<keyword evidence="1" id="KW-0175">Coiled coil</keyword>
<organism evidence="3">
    <name type="scientific">Siphoviridae sp. ctBCr48</name>
    <dbReference type="NCBI Taxonomy" id="2827802"/>
    <lineage>
        <taxon>Viruses</taxon>
        <taxon>Duplodnaviria</taxon>
        <taxon>Heunggongvirae</taxon>
        <taxon>Uroviricota</taxon>
        <taxon>Caudoviricetes</taxon>
    </lineage>
</organism>
<reference evidence="3" key="1">
    <citation type="journal article" date="2021" name="Proc. Natl. Acad. Sci. U.S.A.">
        <title>A Catalog of Tens of Thousands of Viruses from Human Metagenomes Reveals Hidden Associations with Chronic Diseases.</title>
        <authorList>
            <person name="Tisza M.J."/>
            <person name="Buck C.B."/>
        </authorList>
    </citation>
    <scope>NUCLEOTIDE SEQUENCE</scope>
    <source>
        <strain evidence="3">CtBCr48</strain>
    </source>
</reference>
<feature type="domain" description="Bacteriophage T5 Orf172 DNA-binding" evidence="2">
    <location>
        <begin position="310"/>
        <end position="393"/>
    </location>
</feature>
<keyword evidence="3" id="KW-0067">ATP-binding</keyword>
<dbReference type="GO" id="GO:0004386">
    <property type="term" value="F:helicase activity"/>
    <property type="evidence" value="ECO:0007669"/>
    <property type="project" value="UniProtKB-KW"/>
</dbReference>
<evidence type="ECO:0000259" key="2">
    <source>
        <dbReference type="SMART" id="SM00974"/>
    </source>
</evidence>
<keyword evidence="3" id="KW-0347">Helicase</keyword>
<dbReference type="EMBL" id="BK032595">
    <property type="protein sequence ID" value="DAF50242.1"/>
    <property type="molecule type" value="Genomic_DNA"/>
</dbReference>
<proteinExistence type="predicted"/>
<dbReference type="SMART" id="SM00974">
    <property type="entry name" value="T5orf172"/>
    <property type="match status" value="1"/>
</dbReference>
<name>A0A8S5SI02_9CAUD</name>
<accession>A0A8S5SI02</accession>
<dbReference type="InterPro" id="IPR018306">
    <property type="entry name" value="Phage_T5_Orf172_DNA-bd"/>
</dbReference>
<evidence type="ECO:0000313" key="3">
    <source>
        <dbReference type="EMBL" id="DAF50242.1"/>
    </source>
</evidence>
<feature type="coiled-coil region" evidence="1">
    <location>
        <begin position="221"/>
        <end position="291"/>
    </location>
</feature>
<sequence>MKIFEMLKRFKNLESIESAIANAQTELNKTLTQSASVKDEYERKSNELNSIFIVEKNRLDQIIKDKNSIIVDLDKKINQSERTVNTIEMIDEYGVPDYEDSLDELEHKRYTFQEKIKEILSWGKNSRNGLWYIDRAFTLDGSSREGKIMQENQAAGYAYALNAYLDKKEKSCTNTFTAQVEREIWNKFELYQKRADKVGIVLNREYVSTRIIIINLSIKIKALKKLENQRLREEKRRIKEAEQLAKDIEKARREIASDRLKFDKALGRATTEQERQEIKEKLNAVDKREREVNYREQHSRAGWLYVIDTPAMPGMEKLGATRRLNPLDRVNEMSTAAVPFPFICRAVVFADDVFDIETKIHNYFNDKRVNKENLHKEFFYVTPEEAINVLKDVFKCDIHYIDKNEINEEEENND</sequence>
<protein>
    <submittedName>
        <fullName evidence="3">Helicase</fullName>
    </submittedName>
</protein>
<dbReference type="Pfam" id="PF13455">
    <property type="entry name" value="MUG113"/>
    <property type="match status" value="1"/>
</dbReference>